<name>A0A0E9QN84_ANGAN</name>
<sequence>MMACFTATDTLLALLLRNNSHRLQMQLPHLE</sequence>
<dbReference type="EMBL" id="GBXM01090196">
    <property type="protein sequence ID" value="JAH18381.1"/>
    <property type="molecule type" value="Transcribed_RNA"/>
</dbReference>
<reference evidence="1" key="1">
    <citation type="submission" date="2014-11" db="EMBL/GenBank/DDBJ databases">
        <authorList>
            <person name="Amaro Gonzalez C."/>
        </authorList>
    </citation>
    <scope>NUCLEOTIDE SEQUENCE</scope>
</reference>
<protein>
    <submittedName>
        <fullName evidence="1">Uncharacterized protein</fullName>
    </submittedName>
</protein>
<accession>A0A0E9QN84</accession>
<organism evidence="1">
    <name type="scientific">Anguilla anguilla</name>
    <name type="common">European freshwater eel</name>
    <name type="synonym">Muraena anguilla</name>
    <dbReference type="NCBI Taxonomy" id="7936"/>
    <lineage>
        <taxon>Eukaryota</taxon>
        <taxon>Metazoa</taxon>
        <taxon>Chordata</taxon>
        <taxon>Craniata</taxon>
        <taxon>Vertebrata</taxon>
        <taxon>Euteleostomi</taxon>
        <taxon>Actinopterygii</taxon>
        <taxon>Neopterygii</taxon>
        <taxon>Teleostei</taxon>
        <taxon>Anguilliformes</taxon>
        <taxon>Anguillidae</taxon>
        <taxon>Anguilla</taxon>
    </lineage>
</organism>
<reference evidence="1" key="2">
    <citation type="journal article" date="2015" name="Fish Shellfish Immunol.">
        <title>Early steps in the European eel (Anguilla anguilla)-Vibrio vulnificus interaction in the gills: Role of the RtxA13 toxin.</title>
        <authorList>
            <person name="Callol A."/>
            <person name="Pajuelo D."/>
            <person name="Ebbesson L."/>
            <person name="Teles M."/>
            <person name="MacKenzie S."/>
            <person name="Amaro C."/>
        </authorList>
    </citation>
    <scope>NUCLEOTIDE SEQUENCE</scope>
</reference>
<proteinExistence type="predicted"/>
<dbReference type="AlphaFoldDB" id="A0A0E9QN84"/>
<evidence type="ECO:0000313" key="1">
    <source>
        <dbReference type="EMBL" id="JAH18381.1"/>
    </source>
</evidence>